<dbReference type="EMBL" id="JAWRVI010000021">
    <property type="protein sequence ID" value="KAK4089066.1"/>
    <property type="molecule type" value="Genomic_DNA"/>
</dbReference>
<keyword evidence="3" id="KW-1185">Reference proteome</keyword>
<protein>
    <submittedName>
        <fullName evidence="2">Uncharacterized protein</fullName>
    </submittedName>
</protein>
<feature type="region of interest" description="Disordered" evidence="1">
    <location>
        <begin position="86"/>
        <end position="143"/>
    </location>
</feature>
<feature type="compositionally biased region" description="Basic and acidic residues" evidence="1">
    <location>
        <begin position="318"/>
        <end position="337"/>
    </location>
</feature>
<feature type="compositionally biased region" description="Basic and acidic residues" evidence="1">
    <location>
        <begin position="108"/>
        <end position="117"/>
    </location>
</feature>
<evidence type="ECO:0000256" key="1">
    <source>
        <dbReference type="SAM" id="MobiDB-lite"/>
    </source>
</evidence>
<accession>A0ABR0BYB8</accession>
<feature type="compositionally biased region" description="Low complexity" evidence="1">
    <location>
        <begin position="95"/>
        <end position="107"/>
    </location>
</feature>
<feature type="region of interest" description="Disordered" evidence="1">
    <location>
        <begin position="1"/>
        <end position="34"/>
    </location>
</feature>
<proteinExistence type="predicted"/>
<evidence type="ECO:0000313" key="2">
    <source>
        <dbReference type="EMBL" id="KAK4089066.1"/>
    </source>
</evidence>
<evidence type="ECO:0000313" key="3">
    <source>
        <dbReference type="Proteomes" id="UP001287286"/>
    </source>
</evidence>
<reference evidence="2 3" key="1">
    <citation type="journal article" date="2024" name="Microbiol. Resour. Announc.">
        <title>Genome annotations for the ascomycete fungi Trichoderma harzianum, Trichoderma aggressivum, and Purpureocillium lilacinum.</title>
        <authorList>
            <person name="Beijen E.P.W."/>
            <person name="Ohm R.A."/>
        </authorList>
    </citation>
    <scope>NUCLEOTIDE SEQUENCE [LARGE SCALE GENOMIC DNA]</scope>
    <source>
        <strain evidence="2 3">CBS 150709</strain>
    </source>
</reference>
<feature type="compositionally biased region" description="Low complexity" evidence="1">
    <location>
        <begin position="126"/>
        <end position="140"/>
    </location>
</feature>
<dbReference type="Proteomes" id="UP001287286">
    <property type="component" value="Unassembled WGS sequence"/>
</dbReference>
<feature type="region of interest" description="Disordered" evidence="1">
    <location>
        <begin position="306"/>
        <end position="392"/>
    </location>
</feature>
<comment type="caution">
    <text evidence="2">The sequence shown here is derived from an EMBL/GenBank/DDBJ whole genome shotgun (WGS) entry which is preliminary data.</text>
</comment>
<gene>
    <name evidence="2" type="ORF">Purlil1_6499</name>
</gene>
<organism evidence="2 3">
    <name type="scientific">Purpureocillium lilacinum</name>
    <name type="common">Paecilomyces lilacinus</name>
    <dbReference type="NCBI Taxonomy" id="33203"/>
    <lineage>
        <taxon>Eukaryota</taxon>
        <taxon>Fungi</taxon>
        <taxon>Dikarya</taxon>
        <taxon>Ascomycota</taxon>
        <taxon>Pezizomycotina</taxon>
        <taxon>Sordariomycetes</taxon>
        <taxon>Hypocreomycetidae</taxon>
        <taxon>Hypocreales</taxon>
        <taxon>Ophiocordycipitaceae</taxon>
        <taxon>Purpureocillium</taxon>
    </lineage>
</organism>
<sequence length="488" mass="52547">MTGKKKEPKNGPSLANKGMREGPQVAQGREAAAWRYSADTCPVKADAAIPTPPELGLAVVAAVVVAAPVVDFTSRGKRKRTEAMYQHATFRRRSSSTSSTASTVSWASDHHHDESGRAARGSQDLNSAASSPPPASTNANVRTCEGMTADETRELWKCMLALQQRYGCYNSRRIDLAANAGDDGVNLMPNPFIIDTLNNSVIDLPDEGWEMLDRCLRGHHDDSCASASPAACKERASKPKTNGMSGLGNLSPHLNVNNIRLSQVYTTATCESTTRALDDRGAVCSPRSICQPEALRSHDGLSNLNSSTAHHPLHSRCWGREDPKNGTRPFPRLEDVMRAQAIARSPAPTPVVSADPKDGTSGRSSRRQIASRPRNPVKRERNRSAIGVPPLLDADKVGGPAPIVLHSSRRLVRGSRILCIVIAVDPALASASCIRHVPPSLHMLLPRPCARGQLNLANCTPAATSAALPTPQVARWAWSPVVNRFTRR</sequence>
<name>A0ABR0BYB8_PURLI</name>